<dbReference type="Pfam" id="PF19807">
    <property type="entry name" value="DUF6290"/>
    <property type="match status" value="1"/>
</dbReference>
<dbReference type="HOGENOM" id="CLU_202667_0_0_12"/>
<sequence length="68" mass="8234">MAVVSVRLNKEEEKILAYLSEYFHEDKSTLFKKSMYELYEDIQDIRFMEDYVNATQSRRFISAEELLE</sequence>
<dbReference type="Proteomes" id="UP000007383">
    <property type="component" value="Chromosome"/>
</dbReference>
<proteinExistence type="predicted"/>
<dbReference type="PATRIC" id="fig|889378.3.peg.18"/>
<dbReference type="EMBL" id="CP003282">
    <property type="protein sequence ID" value="AFG36126.1"/>
    <property type="molecule type" value="Genomic_DNA"/>
</dbReference>
<accession>H9UF33</accession>
<dbReference type="AlphaFoldDB" id="H9UF33"/>
<evidence type="ECO:0000313" key="1">
    <source>
        <dbReference type="EMBL" id="AFG36126.1"/>
    </source>
</evidence>
<dbReference type="STRING" id="889378.Spiaf_0016"/>
<organism evidence="1 2">
    <name type="scientific">Spirochaeta africana (strain ATCC 700263 / DSM 8902 / Z-7692)</name>
    <dbReference type="NCBI Taxonomy" id="889378"/>
    <lineage>
        <taxon>Bacteria</taxon>
        <taxon>Pseudomonadati</taxon>
        <taxon>Spirochaetota</taxon>
        <taxon>Spirochaetia</taxon>
        <taxon>Spirochaetales</taxon>
        <taxon>Spirochaetaceae</taxon>
        <taxon>Spirochaeta</taxon>
    </lineage>
</organism>
<keyword evidence="2" id="KW-1185">Reference proteome</keyword>
<dbReference type="InterPro" id="IPR046257">
    <property type="entry name" value="DUF6290"/>
</dbReference>
<dbReference type="OrthoDB" id="3267617at2"/>
<dbReference type="RefSeq" id="WP_014454124.1">
    <property type="nucleotide sequence ID" value="NC_017098.1"/>
</dbReference>
<evidence type="ECO:0000313" key="2">
    <source>
        <dbReference type="Proteomes" id="UP000007383"/>
    </source>
</evidence>
<reference evidence="2" key="1">
    <citation type="journal article" date="2013" name="Stand. Genomic Sci.">
        <title>Complete genome sequence of the halophilic bacterium Spirochaeta africana type strain (Z-7692(T)) from the alkaline Lake Magadi in the East African Rift.</title>
        <authorList>
            <person name="Liolos K."/>
            <person name="Abt B."/>
            <person name="Scheuner C."/>
            <person name="Teshima H."/>
            <person name="Held B."/>
            <person name="Lapidus A."/>
            <person name="Nolan M."/>
            <person name="Lucas S."/>
            <person name="Deshpande S."/>
            <person name="Cheng J.F."/>
            <person name="Tapia R."/>
            <person name="Goodwin L.A."/>
            <person name="Pitluck S."/>
            <person name="Pagani I."/>
            <person name="Ivanova N."/>
            <person name="Mavromatis K."/>
            <person name="Mikhailova N."/>
            <person name="Huntemann M."/>
            <person name="Pati A."/>
            <person name="Chen A."/>
            <person name="Palaniappan K."/>
            <person name="Land M."/>
            <person name="Rohde M."/>
            <person name="Tindall B.J."/>
            <person name="Detter J.C."/>
            <person name="Goker M."/>
            <person name="Bristow J."/>
            <person name="Eisen J.A."/>
            <person name="Markowitz V."/>
            <person name="Hugenholtz P."/>
            <person name="Woyke T."/>
            <person name="Klenk H.P."/>
            <person name="Kyrpides N.C."/>
        </authorList>
    </citation>
    <scope>NUCLEOTIDE SEQUENCE</scope>
    <source>
        <strain evidence="2">ATCC 700263 / DSM 8902 / Z-7692</strain>
    </source>
</reference>
<protein>
    <submittedName>
        <fullName evidence="1">Uncharacterized protein</fullName>
    </submittedName>
</protein>
<name>H9UF33_SPIAZ</name>
<dbReference type="KEGG" id="sfc:Spiaf_0016"/>
<dbReference type="eggNOG" id="ENOG5031CYG">
    <property type="taxonomic scope" value="Bacteria"/>
</dbReference>
<gene>
    <name evidence="1" type="ordered locus">Spiaf_0016</name>
</gene>